<proteinExistence type="predicted"/>
<gene>
    <name evidence="1" type="ORF">TCM_042305</name>
</gene>
<reference evidence="1 2" key="1">
    <citation type="journal article" date="2013" name="Genome Biol.">
        <title>The genome sequence of the most widely cultivated cacao type and its use to identify candidate genes regulating pod color.</title>
        <authorList>
            <person name="Motamayor J.C."/>
            <person name="Mockaitis K."/>
            <person name="Schmutz J."/>
            <person name="Haiminen N."/>
            <person name="Iii D.L."/>
            <person name="Cornejo O."/>
            <person name="Findley S.D."/>
            <person name="Zheng P."/>
            <person name="Utro F."/>
            <person name="Royaert S."/>
            <person name="Saski C."/>
            <person name="Jenkins J."/>
            <person name="Podicheti R."/>
            <person name="Zhao M."/>
            <person name="Scheffler B.E."/>
            <person name="Stack J.C."/>
            <person name="Feltus F.A."/>
            <person name="Mustiga G.M."/>
            <person name="Amores F."/>
            <person name="Phillips W."/>
            <person name="Marelli J.P."/>
            <person name="May G.D."/>
            <person name="Shapiro H."/>
            <person name="Ma J."/>
            <person name="Bustamante C.D."/>
            <person name="Schnell R.J."/>
            <person name="Main D."/>
            <person name="Gilbert D."/>
            <person name="Parida L."/>
            <person name="Kuhn D.N."/>
        </authorList>
    </citation>
    <scope>NUCLEOTIDE SEQUENCE [LARGE SCALE GENOMIC DNA]</scope>
    <source>
        <strain evidence="2">cv. Matina 1-6</strain>
    </source>
</reference>
<keyword evidence="2" id="KW-1185">Reference proteome</keyword>
<evidence type="ECO:0000313" key="2">
    <source>
        <dbReference type="Proteomes" id="UP000026915"/>
    </source>
</evidence>
<dbReference type="Proteomes" id="UP000026915">
    <property type="component" value="Chromosome 9"/>
</dbReference>
<protein>
    <submittedName>
        <fullName evidence="1">Uncharacterized protein</fullName>
    </submittedName>
</protein>
<dbReference type="AlphaFoldDB" id="A0A061GY15"/>
<dbReference type="InParanoid" id="A0A061GY15"/>
<accession>A0A061GY15</accession>
<organism evidence="1 2">
    <name type="scientific">Theobroma cacao</name>
    <name type="common">Cacao</name>
    <name type="synonym">Cocoa</name>
    <dbReference type="NCBI Taxonomy" id="3641"/>
    <lineage>
        <taxon>Eukaryota</taxon>
        <taxon>Viridiplantae</taxon>
        <taxon>Streptophyta</taxon>
        <taxon>Embryophyta</taxon>
        <taxon>Tracheophyta</taxon>
        <taxon>Spermatophyta</taxon>
        <taxon>Magnoliopsida</taxon>
        <taxon>eudicotyledons</taxon>
        <taxon>Gunneridae</taxon>
        <taxon>Pentapetalae</taxon>
        <taxon>rosids</taxon>
        <taxon>malvids</taxon>
        <taxon>Malvales</taxon>
        <taxon>Malvaceae</taxon>
        <taxon>Byttnerioideae</taxon>
        <taxon>Theobroma</taxon>
    </lineage>
</organism>
<dbReference type="EMBL" id="CM001887">
    <property type="protein sequence ID" value="EOY34720.1"/>
    <property type="molecule type" value="Genomic_DNA"/>
</dbReference>
<dbReference type="Gramene" id="EOY34720">
    <property type="protein sequence ID" value="EOY34720"/>
    <property type="gene ID" value="TCM_042305"/>
</dbReference>
<dbReference type="HOGENOM" id="CLU_2727359_0_0_1"/>
<sequence length="72" mass="8487">MEKHLCCYPCHLFVVFKTPFYFTFELYPISYYPSRPFTKLVDNGGFLFQVFSLSRDPSNVILLSLCFIPSNF</sequence>
<name>A0A061GY15_THECC</name>
<evidence type="ECO:0000313" key="1">
    <source>
        <dbReference type="EMBL" id="EOY34720.1"/>
    </source>
</evidence>